<accession>A0AAV9UZK8</accession>
<reference evidence="4 5" key="1">
    <citation type="submission" date="2019-10" db="EMBL/GenBank/DDBJ databases">
        <authorList>
            <person name="Palmer J.M."/>
        </authorList>
    </citation>
    <scope>NUCLEOTIDE SEQUENCE [LARGE SCALE GENOMIC DNA]</scope>
    <source>
        <strain evidence="4 5">TWF696</strain>
    </source>
</reference>
<feature type="binding site" evidence="3">
    <location>
        <position position="302"/>
    </location>
    <ligand>
        <name>Fe cation</name>
        <dbReference type="ChEBI" id="CHEBI:24875"/>
        <note>catalytic</note>
    </ligand>
</feature>
<evidence type="ECO:0000313" key="4">
    <source>
        <dbReference type="EMBL" id="KAK6353077.1"/>
    </source>
</evidence>
<dbReference type="InterPro" id="IPR011051">
    <property type="entry name" value="RmlC_Cupin_sf"/>
</dbReference>
<dbReference type="CDD" id="cd10548">
    <property type="entry name" value="cupin_CDO"/>
    <property type="match status" value="1"/>
</dbReference>
<dbReference type="Proteomes" id="UP001375240">
    <property type="component" value="Unassembled WGS sequence"/>
</dbReference>
<keyword evidence="5" id="KW-1185">Reference proteome</keyword>
<proteinExistence type="inferred from homology"/>
<keyword evidence="3" id="KW-0479">Metal-binding</keyword>
<dbReference type="Pfam" id="PF05995">
    <property type="entry name" value="CDO_I"/>
    <property type="match status" value="1"/>
</dbReference>
<keyword evidence="3" id="KW-0408">Iron</keyword>
<dbReference type="GO" id="GO:0005506">
    <property type="term" value="F:iron ion binding"/>
    <property type="evidence" value="ECO:0007669"/>
    <property type="project" value="InterPro"/>
</dbReference>
<comment type="similarity">
    <text evidence="1">Belongs to the cysteine dioxygenase family.</text>
</comment>
<gene>
    <name evidence="4" type="ORF">TWF696_005067</name>
</gene>
<evidence type="ECO:0000313" key="5">
    <source>
        <dbReference type="Proteomes" id="UP001375240"/>
    </source>
</evidence>
<evidence type="ECO:0000256" key="1">
    <source>
        <dbReference type="ARBA" id="ARBA00006622"/>
    </source>
</evidence>
<evidence type="ECO:0000256" key="2">
    <source>
        <dbReference type="ARBA" id="ARBA00013133"/>
    </source>
</evidence>
<comment type="caution">
    <text evidence="4">The sequence shown here is derived from an EMBL/GenBank/DDBJ whole genome shotgun (WGS) entry which is preliminary data.</text>
</comment>
<dbReference type="SUPFAM" id="SSF51182">
    <property type="entry name" value="RmlC-like cupins"/>
    <property type="match status" value="1"/>
</dbReference>
<organism evidence="4 5">
    <name type="scientific">Orbilia brochopaga</name>
    <dbReference type="NCBI Taxonomy" id="3140254"/>
    <lineage>
        <taxon>Eukaryota</taxon>
        <taxon>Fungi</taxon>
        <taxon>Dikarya</taxon>
        <taxon>Ascomycota</taxon>
        <taxon>Pezizomycotina</taxon>
        <taxon>Orbiliomycetes</taxon>
        <taxon>Orbiliales</taxon>
        <taxon>Orbiliaceae</taxon>
        <taxon>Orbilia</taxon>
    </lineage>
</organism>
<dbReference type="InterPro" id="IPR010300">
    <property type="entry name" value="CDO_1"/>
</dbReference>
<dbReference type="Gene3D" id="2.60.120.10">
    <property type="entry name" value="Jelly Rolls"/>
    <property type="match status" value="1"/>
</dbReference>
<sequence length="373" mass="41981">MLDAPHFCDLFSEDTGAPAHYEFLDSRTKKGPKPLMKKSPKPLMINGKGTIAIKSRTTQGVKFTVKPEIGYPMLILEITQSTVSFSLRGESEDIPLVPNVMSEGNPYVPAEELDHATEPQIQTHRLPVTVDLPPLVVTNELVSLRDLDLARVTTWANLPEACQKLYHNIVGKNIVLQDTSEFDFAAAIHHSVTTPGCWGYSKLLEKCHNDTNRFQYTYLRITIGSNLGNSPGIPYVMEIWPPGHKSPIHDHGDACAVIRVLYGKIQCTWYNSLGPDPIKLCNPATLIKDQITWLGNNQFQCHALENTESETCITLQCYEFPREDNVHAEKFRFIEATTNKIAKEPFIPNSDCTLTDFYDYMKAEWSPKNNGEN</sequence>
<evidence type="ECO:0000256" key="3">
    <source>
        <dbReference type="PIRSR" id="PIRSR610300-51"/>
    </source>
</evidence>
<dbReference type="EMBL" id="JAVHNQ010000003">
    <property type="protein sequence ID" value="KAK6353077.1"/>
    <property type="molecule type" value="Genomic_DNA"/>
</dbReference>
<name>A0AAV9UZK8_9PEZI</name>
<dbReference type="GO" id="GO:0017172">
    <property type="term" value="F:cysteine dioxygenase activity"/>
    <property type="evidence" value="ECO:0007669"/>
    <property type="project" value="UniProtKB-EC"/>
</dbReference>
<dbReference type="AlphaFoldDB" id="A0AAV9UZK8"/>
<protein>
    <recommendedName>
        <fullName evidence="2">cysteine dioxygenase</fullName>
        <ecNumber evidence="2">1.13.11.20</ecNumber>
    </recommendedName>
</protein>
<feature type="binding site" evidence="3">
    <location>
        <position position="249"/>
    </location>
    <ligand>
        <name>Fe cation</name>
        <dbReference type="ChEBI" id="CHEBI:24875"/>
        <note>catalytic</note>
    </ligand>
</feature>
<dbReference type="InterPro" id="IPR014710">
    <property type="entry name" value="RmlC-like_jellyroll"/>
</dbReference>
<dbReference type="EC" id="1.13.11.20" evidence="2"/>
<feature type="binding site" evidence="3">
    <location>
        <position position="251"/>
    </location>
    <ligand>
        <name>Fe cation</name>
        <dbReference type="ChEBI" id="CHEBI:24875"/>
        <note>catalytic</note>
    </ligand>
</feature>